<name>A0A4D6HU75_9EURY</name>
<proteinExistence type="predicted"/>
<accession>A0A4D6HU75</accession>
<organism evidence="1 2">
    <name type="scientific">Natronorubrum bangense</name>
    <dbReference type="NCBI Taxonomy" id="61858"/>
    <lineage>
        <taxon>Archaea</taxon>
        <taxon>Methanobacteriati</taxon>
        <taxon>Methanobacteriota</taxon>
        <taxon>Stenosarchaea group</taxon>
        <taxon>Halobacteria</taxon>
        <taxon>Halobacteriales</taxon>
        <taxon>Natrialbaceae</taxon>
        <taxon>Natronorubrum</taxon>
    </lineage>
</organism>
<geneLocation type="plasmid" evidence="1">
    <name>unnamed1</name>
</geneLocation>
<gene>
    <name evidence="1" type="ORF">DV706_18085</name>
</gene>
<evidence type="ECO:0000313" key="2">
    <source>
        <dbReference type="Proteomes" id="UP000296822"/>
    </source>
</evidence>
<dbReference type="EMBL" id="CP031306">
    <property type="protein sequence ID" value="QCC56437.1"/>
    <property type="molecule type" value="Genomic_DNA"/>
</dbReference>
<reference evidence="1 2" key="1">
    <citation type="journal article" date="2019" name="Nat. Commun.">
        <title>A new type of DNA phosphorothioation-based antiviral system in archaea.</title>
        <authorList>
            <person name="Xiong L."/>
            <person name="Liu S."/>
            <person name="Chen S."/>
            <person name="Xiao Y."/>
            <person name="Zhu B."/>
            <person name="Gao Y."/>
            <person name="Zhang Y."/>
            <person name="Chen B."/>
            <person name="Luo J."/>
            <person name="Deng Z."/>
            <person name="Chen X."/>
            <person name="Wang L."/>
            <person name="Chen S."/>
        </authorList>
    </citation>
    <scope>NUCLEOTIDE SEQUENCE [LARGE SCALE GENOMIC DNA]</scope>
    <source>
        <strain evidence="1 2">JCM 10635</strain>
        <plasmid evidence="1 2">unnamed1</plasmid>
    </source>
</reference>
<dbReference type="KEGG" id="nbg:DV706_18085"/>
<keyword evidence="1" id="KW-0614">Plasmid</keyword>
<protein>
    <submittedName>
        <fullName evidence="1">Uncharacterized protein</fullName>
    </submittedName>
</protein>
<sequence>MWLEDADQIIDGHRRRSLVRESFESRASTAVGSASLKPIAATDRQYTSDRTARARFGVRGSAYAVRNERSE</sequence>
<dbReference type="AlphaFoldDB" id="A0A4D6HU75"/>
<dbReference type="Proteomes" id="UP000296822">
    <property type="component" value="Plasmid unnamed1"/>
</dbReference>
<evidence type="ECO:0000313" key="1">
    <source>
        <dbReference type="EMBL" id="QCC56437.1"/>
    </source>
</evidence>